<evidence type="ECO:0000313" key="7">
    <source>
        <dbReference type="EMBL" id="PVH64273.1"/>
    </source>
</evidence>
<evidence type="ECO:0000256" key="5">
    <source>
        <dbReference type="ARBA" id="ARBA00023004"/>
    </source>
</evidence>
<evidence type="ECO:0000256" key="2">
    <source>
        <dbReference type="ARBA" id="ARBA00022723"/>
    </source>
</evidence>
<dbReference type="GO" id="GO:0009570">
    <property type="term" value="C:chloroplast stroma"/>
    <property type="evidence" value="ECO:0007669"/>
    <property type="project" value="TreeGrafter"/>
</dbReference>
<keyword evidence="4" id="KW-0223">Dioxygenase</keyword>
<feature type="binding site" evidence="6">
    <location>
        <position position="166"/>
    </location>
    <ligand>
        <name>Fe cation</name>
        <dbReference type="ChEBI" id="CHEBI:24875"/>
        <note>catalytic</note>
    </ligand>
</feature>
<dbReference type="Proteomes" id="UP000243499">
    <property type="component" value="Chromosome 2"/>
</dbReference>
<feature type="binding site" evidence="6">
    <location>
        <position position="230"/>
    </location>
    <ligand>
        <name>Fe cation</name>
        <dbReference type="ChEBI" id="CHEBI:24875"/>
        <note>catalytic</note>
    </ligand>
</feature>
<feature type="binding site" evidence="6">
    <location>
        <position position="117"/>
    </location>
    <ligand>
        <name>Fe cation</name>
        <dbReference type="ChEBI" id="CHEBI:24875"/>
        <note>catalytic</note>
    </ligand>
</feature>
<reference evidence="7" key="1">
    <citation type="submission" date="2018-04" db="EMBL/GenBank/DDBJ databases">
        <title>WGS assembly of Panicum hallii.</title>
        <authorList>
            <person name="Lovell J."/>
            <person name="Jenkins J."/>
            <person name="Lowry D."/>
            <person name="Mamidi S."/>
            <person name="Sreedasyam A."/>
            <person name="Weng X."/>
            <person name="Barry K."/>
            <person name="Bonette J."/>
            <person name="Campitelli B."/>
            <person name="Daum C."/>
            <person name="Gordon S."/>
            <person name="Gould B."/>
            <person name="Lipzen A."/>
            <person name="Macqueen A."/>
            <person name="Palacio-Mejia J."/>
            <person name="Plott C."/>
            <person name="Shakirov E."/>
            <person name="Shu S."/>
            <person name="Yoshinaga Y."/>
            <person name="Zane M."/>
            <person name="Rokhsar D."/>
            <person name="Grimwood J."/>
            <person name="Schmutz J."/>
            <person name="Juenger T."/>
        </authorList>
    </citation>
    <scope>NUCLEOTIDE SEQUENCE [LARGE SCALE GENOMIC DNA]</scope>
    <source>
        <strain evidence="7">FIL2</strain>
    </source>
</reference>
<evidence type="ECO:0000256" key="6">
    <source>
        <dbReference type="PIRSR" id="PIRSR604294-1"/>
    </source>
</evidence>
<keyword evidence="3" id="KW-0809">Transit peptide</keyword>
<dbReference type="Pfam" id="PF03055">
    <property type="entry name" value="RPE65"/>
    <property type="match status" value="1"/>
</dbReference>
<dbReference type="GO" id="GO:0010436">
    <property type="term" value="F:carotenoid dioxygenase activity"/>
    <property type="evidence" value="ECO:0007669"/>
    <property type="project" value="TreeGrafter"/>
</dbReference>
<keyword evidence="5 6" id="KW-0408">Iron</keyword>
<keyword evidence="2 6" id="KW-0479">Metal-binding</keyword>
<evidence type="ECO:0000256" key="4">
    <source>
        <dbReference type="ARBA" id="ARBA00022964"/>
    </source>
</evidence>
<name>A0A2T8KQ17_9POAL</name>
<dbReference type="PANTHER" id="PTHR10543">
    <property type="entry name" value="BETA-CAROTENE DIOXYGENASE"/>
    <property type="match status" value="1"/>
</dbReference>
<evidence type="ECO:0000256" key="3">
    <source>
        <dbReference type="ARBA" id="ARBA00022946"/>
    </source>
</evidence>
<proteinExistence type="inferred from homology"/>
<comment type="cofactor">
    <cofactor evidence="6">
        <name>Fe(2+)</name>
        <dbReference type="ChEBI" id="CHEBI:29033"/>
    </cofactor>
    <text evidence="6">Binds 1 Fe(2+) ion per subunit.</text>
</comment>
<comment type="similarity">
    <text evidence="1">Belongs to the carotenoid oxygenase family.</text>
</comment>
<dbReference type="PANTHER" id="PTHR10543:SF145">
    <property type="entry name" value="OS09G0321200 PROTEIN"/>
    <property type="match status" value="1"/>
</dbReference>
<feature type="binding site" evidence="6">
    <location>
        <position position="446"/>
    </location>
    <ligand>
        <name>Fe cation</name>
        <dbReference type="ChEBI" id="CHEBI:24875"/>
        <note>catalytic</note>
    </ligand>
</feature>
<dbReference type="GO" id="GO:0016121">
    <property type="term" value="P:carotene catabolic process"/>
    <property type="evidence" value="ECO:0007669"/>
    <property type="project" value="TreeGrafter"/>
</dbReference>
<dbReference type="Gramene" id="PVH64273">
    <property type="protein sequence ID" value="PVH64273"/>
    <property type="gene ID" value="PAHAL_2G227000"/>
</dbReference>
<dbReference type="InterPro" id="IPR004294">
    <property type="entry name" value="Carotenoid_Oase"/>
</dbReference>
<keyword evidence="4" id="KW-0560">Oxidoreductase</keyword>
<evidence type="ECO:0000256" key="1">
    <source>
        <dbReference type="ARBA" id="ARBA00006787"/>
    </source>
</evidence>
<protein>
    <submittedName>
        <fullName evidence="7">Uncharacterized protein</fullName>
    </submittedName>
</protein>
<accession>A0A2T8KQ17</accession>
<sequence>MLHALYFTKNSSGSWSVSYVNRYVQSETLKLERTRQKPCFLPAIEGDSAAIIAAYIFNFLRFGKVNKDISNTNVFEHAGRVFAVAENHLPQEICIQNLDTRNTWDIGGEWDRAFTAHPKVAPGSGELVTFGTDAKRPFLVIGVVSADGTKLKHRVDPKLDRCTLCHDIGVTLKYNIIMDVPLTINFSRLIKGGQLIKFEKESYARIGVMPRYGDADSVIWFNVEPFCMFHLINCFEEGDEVVVQGLRSPDSLIPGPRLALNKHDSKISEPAEDDRSMKQGTRNEFLFRLYQWRLNLRTKTVSGGYLTGTEDSLEFPMINNLYTGLRHSYAYAQVVDSLSSYGNSEKVNPKYGGFAKLILDKRKNTEIPGSSFIRMQYHWLGKDQFCSGAAFVPRVGGSHEDDGWIISFIHNEKNNTSQVHIIDAQRFEDAPVAKITIPRRVPYGFHGSFINR</sequence>
<dbReference type="GO" id="GO:0046872">
    <property type="term" value="F:metal ion binding"/>
    <property type="evidence" value="ECO:0007669"/>
    <property type="project" value="UniProtKB-KW"/>
</dbReference>
<gene>
    <name evidence="7" type="ORF">PAHAL_2G227000</name>
</gene>
<dbReference type="EMBL" id="CM008047">
    <property type="protein sequence ID" value="PVH64273.1"/>
    <property type="molecule type" value="Genomic_DNA"/>
</dbReference>
<organism evidence="7">
    <name type="scientific">Panicum hallii</name>
    <dbReference type="NCBI Taxonomy" id="206008"/>
    <lineage>
        <taxon>Eukaryota</taxon>
        <taxon>Viridiplantae</taxon>
        <taxon>Streptophyta</taxon>
        <taxon>Embryophyta</taxon>
        <taxon>Tracheophyta</taxon>
        <taxon>Spermatophyta</taxon>
        <taxon>Magnoliopsida</taxon>
        <taxon>Liliopsida</taxon>
        <taxon>Poales</taxon>
        <taxon>Poaceae</taxon>
        <taxon>PACMAD clade</taxon>
        <taxon>Panicoideae</taxon>
        <taxon>Panicodae</taxon>
        <taxon>Paniceae</taxon>
        <taxon>Panicinae</taxon>
        <taxon>Panicum</taxon>
        <taxon>Panicum sect. Panicum</taxon>
    </lineage>
</organism>
<dbReference type="AlphaFoldDB" id="A0A2T8KQ17"/>